<sequence>MTEIKPSEEPQKPPDSLFDIPGAREAIEENIKKRGIVWKEEEKKEEEKQKPENPPQKKK</sequence>
<dbReference type="AlphaFoldDB" id="A0A0F9YLX4"/>
<dbReference type="Proteomes" id="UP000034803">
    <property type="component" value="Unassembled WGS sequence"/>
</dbReference>
<feature type="compositionally biased region" description="Basic and acidic residues" evidence="1">
    <location>
        <begin position="25"/>
        <end position="51"/>
    </location>
</feature>
<accession>A0A0F9YLX4</accession>
<comment type="caution">
    <text evidence="2">The sequence shown here is derived from an EMBL/GenBank/DDBJ whole genome shotgun (WGS) entry which is preliminary data.</text>
</comment>
<evidence type="ECO:0000313" key="3">
    <source>
        <dbReference type="Proteomes" id="UP000034803"/>
    </source>
</evidence>
<evidence type="ECO:0000313" key="2">
    <source>
        <dbReference type="EMBL" id="KKP32248.1"/>
    </source>
</evidence>
<evidence type="ECO:0000256" key="1">
    <source>
        <dbReference type="SAM" id="MobiDB-lite"/>
    </source>
</evidence>
<gene>
    <name evidence="2" type="ORF">UR21_C0001G0044</name>
</gene>
<feature type="region of interest" description="Disordered" evidence="1">
    <location>
        <begin position="1"/>
        <end position="59"/>
    </location>
</feature>
<proteinExistence type="predicted"/>
<feature type="compositionally biased region" description="Basic and acidic residues" evidence="1">
    <location>
        <begin position="1"/>
        <end position="12"/>
    </location>
</feature>
<name>A0A0F9YLX4_9BACT</name>
<dbReference type="EMBL" id="LBOI01000001">
    <property type="protein sequence ID" value="KKP32248.1"/>
    <property type="molecule type" value="Genomic_DNA"/>
</dbReference>
<organism evidence="2 3">
    <name type="scientific">Candidatus Woesebacteria bacterium GW2011_GWC2_31_9</name>
    <dbReference type="NCBI Taxonomy" id="1618586"/>
    <lineage>
        <taxon>Bacteria</taxon>
        <taxon>Candidatus Woeseibacteriota</taxon>
    </lineage>
</organism>
<reference evidence="2 3" key="1">
    <citation type="journal article" date="2015" name="Nature">
        <title>rRNA introns, odd ribosomes, and small enigmatic genomes across a large radiation of phyla.</title>
        <authorList>
            <person name="Brown C.T."/>
            <person name="Hug L.A."/>
            <person name="Thomas B.C."/>
            <person name="Sharon I."/>
            <person name="Castelle C.J."/>
            <person name="Singh A."/>
            <person name="Wilkins M.J."/>
            <person name="Williams K.H."/>
            <person name="Banfield J.F."/>
        </authorList>
    </citation>
    <scope>NUCLEOTIDE SEQUENCE [LARGE SCALE GENOMIC DNA]</scope>
</reference>
<protein>
    <submittedName>
        <fullName evidence="2">Uncharacterized protein</fullName>
    </submittedName>
</protein>